<sequence>MKLMAALALACGVAASPMMVAGTASALPATCDGVDCVPYLDRNINPADYCSFSSRHPFGLDAAGNTYACAATNQWVSVPPLVGVRTLRAPCDDQVPGSAQSPGGQPLICQGQAWSTNFTVLYYS</sequence>
<reference evidence="3 4" key="1">
    <citation type="submission" date="2017-10" db="EMBL/GenBank/DDBJ databases">
        <title>The new phylogeny of genus Mycobacterium.</title>
        <authorList>
            <person name="Tortoli E."/>
            <person name="Trovato A."/>
            <person name="Cirillo D.M."/>
        </authorList>
    </citation>
    <scope>NUCLEOTIDE SEQUENCE [LARGE SCALE GENOMIC DNA]</scope>
    <source>
        <strain evidence="3 4">CCUG37673</strain>
    </source>
</reference>
<evidence type="ECO:0000256" key="1">
    <source>
        <dbReference type="SAM" id="SignalP"/>
    </source>
</evidence>
<evidence type="ECO:0000313" key="3">
    <source>
        <dbReference type="EMBL" id="PEG38051.1"/>
    </source>
</evidence>
<feature type="chain" id="PRO_5036315606" description="Secreted protein" evidence="1">
    <location>
        <begin position="27"/>
        <end position="124"/>
    </location>
</feature>
<dbReference type="Proteomes" id="UP000220914">
    <property type="component" value="Unassembled WGS sequence"/>
</dbReference>
<dbReference type="Proteomes" id="UP000465302">
    <property type="component" value="Unassembled WGS sequence"/>
</dbReference>
<reference evidence="2 5" key="2">
    <citation type="journal article" date="2019" name="Emerg. Microbes Infect.">
        <title>Comprehensive subspecies identification of 175 nontuberculous mycobacteria species based on 7547 genomic profiles.</title>
        <authorList>
            <person name="Matsumoto Y."/>
            <person name="Kinjo T."/>
            <person name="Motooka D."/>
            <person name="Nabeya D."/>
            <person name="Jung N."/>
            <person name="Uechi K."/>
            <person name="Horii T."/>
            <person name="Iida T."/>
            <person name="Fujita J."/>
            <person name="Nakamura S."/>
        </authorList>
    </citation>
    <scope>NUCLEOTIDE SEQUENCE [LARGE SCALE GENOMIC DNA]</scope>
    <source>
        <strain evidence="2 5">JCM 6377</strain>
    </source>
</reference>
<keyword evidence="4" id="KW-1185">Reference proteome</keyword>
<name>A0A2A7N3F4_MYCAG</name>
<feature type="signal peptide" evidence="1">
    <location>
        <begin position="1"/>
        <end position="26"/>
    </location>
</feature>
<gene>
    <name evidence="3" type="ORF">CQY20_13965</name>
    <name evidence="2" type="ORF">MAGR_03290</name>
</gene>
<evidence type="ECO:0000313" key="4">
    <source>
        <dbReference type="Proteomes" id="UP000220914"/>
    </source>
</evidence>
<dbReference type="AlphaFoldDB" id="A0A2A7N3F4"/>
<accession>A0A2A7N3F4</accession>
<keyword evidence="1" id="KW-0732">Signal</keyword>
<dbReference type="RefSeq" id="WP_097940687.1">
    <property type="nucleotide sequence ID" value="NZ_BLKS01000001.1"/>
</dbReference>
<dbReference type="EMBL" id="PDCP01000022">
    <property type="protein sequence ID" value="PEG38051.1"/>
    <property type="molecule type" value="Genomic_DNA"/>
</dbReference>
<comment type="caution">
    <text evidence="3">The sequence shown here is derived from an EMBL/GenBank/DDBJ whole genome shotgun (WGS) entry which is preliminary data.</text>
</comment>
<dbReference type="OrthoDB" id="4732688at2"/>
<evidence type="ECO:0000313" key="5">
    <source>
        <dbReference type="Proteomes" id="UP000465302"/>
    </source>
</evidence>
<organism evidence="3 4">
    <name type="scientific">Mycolicibacterium agri</name>
    <name type="common">Mycobacterium agri</name>
    <dbReference type="NCBI Taxonomy" id="36811"/>
    <lineage>
        <taxon>Bacteria</taxon>
        <taxon>Bacillati</taxon>
        <taxon>Actinomycetota</taxon>
        <taxon>Actinomycetes</taxon>
        <taxon>Mycobacteriales</taxon>
        <taxon>Mycobacteriaceae</taxon>
        <taxon>Mycolicibacterium</taxon>
    </lineage>
</organism>
<dbReference type="EMBL" id="BLKS01000001">
    <property type="protein sequence ID" value="GFG48888.1"/>
    <property type="molecule type" value="Genomic_DNA"/>
</dbReference>
<evidence type="ECO:0008006" key="6">
    <source>
        <dbReference type="Google" id="ProtNLM"/>
    </source>
</evidence>
<evidence type="ECO:0000313" key="2">
    <source>
        <dbReference type="EMBL" id="GFG48888.1"/>
    </source>
</evidence>
<protein>
    <recommendedName>
        <fullName evidence="6">Secreted protein</fullName>
    </recommendedName>
</protein>
<proteinExistence type="predicted"/>
<reference evidence="2" key="3">
    <citation type="submission" date="2020-02" db="EMBL/GenBank/DDBJ databases">
        <authorList>
            <person name="Matsumoto Y."/>
            <person name="Motooka D."/>
            <person name="Nakamura S."/>
        </authorList>
    </citation>
    <scope>NUCLEOTIDE SEQUENCE</scope>
    <source>
        <strain evidence="2">JCM 6377</strain>
    </source>
</reference>